<dbReference type="InterPro" id="IPR001007">
    <property type="entry name" value="VWF_dom"/>
</dbReference>
<dbReference type="InterPro" id="IPR014853">
    <property type="entry name" value="VWF/SSPO/ZAN-like_Cys-rich_dom"/>
</dbReference>
<dbReference type="PANTHER" id="PTHR11339:SF371">
    <property type="entry name" value="MUCIN-2"/>
    <property type="match status" value="1"/>
</dbReference>
<feature type="domain" description="VWFC" evidence="9">
    <location>
        <begin position="1494"/>
        <end position="1563"/>
    </location>
</feature>
<dbReference type="Pfam" id="PF25962">
    <property type="entry name" value="TIL_OTOGL_Mucin"/>
    <property type="match status" value="1"/>
</dbReference>
<dbReference type="PROSITE" id="PS01225">
    <property type="entry name" value="CTCK_2"/>
    <property type="match status" value="1"/>
</dbReference>
<dbReference type="PROSITE" id="PS51233">
    <property type="entry name" value="VWFD"/>
    <property type="match status" value="4"/>
</dbReference>
<reference evidence="11 12" key="1">
    <citation type="journal article" date="2019" name="Mol. Ecol. Resour.">
        <title>Chromosome-level genome assembly of Triplophysa tibetana, a fish adapted to the harsh high-altitude environment of the Tibetan Plateau.</title>
        <authorList>
            <person name="Yang X."/>
            <person name="Liu H."/>
            <person name="Ma Z."/>
            <person name="Zou Y."/>
            <person name="Zou M."/>
            <person name="Mao Y."/>
            <person name="Li X."/>
            <person name="Wang H."/>
            <person name="Chen T."/>
            <person name="Wang W."/>
            <person name="Yang R."/>
        </authorList>
    </citation>
    <scope>NUCLEOTIDE SEQUENCE [LARGE SCALE GENOMIC DNA]</scope>
    <source>
        <strain evidence="11">TTIB1903HZAU</strain>
        <tissue evidence="11">Muscle</tissue>
    </source>
</reference>
<evidence type="ECO:0000256" key="1">
    <source>
        <dbReference type="ARBA" id="ARBA00004613"/>
    </source>
</evidence>
<feature type="domain" description="CTCK" evidence="8">
    <location>
        <begin position="1643"/>
        <end position="1727"/>
    </location>
</feature>
<evidence type="ECO:0000313" key="11">
    <source>
        <dbReference type="EMBL" id="KAA0724597.1"/>
    </source>
</evidence>
<dbReference type="Pfam" id="PF01826">
    <property type="entry name" value="TIL"/>
    <property type="match status" value="1"/>
</dbReference>
<evidence type="ECO:0000259" key="8">
    <source>
        <dbReference type="PROSITE" id="PS01225"/>
    </source>
</evidence>
<dbReference type="InterPro" id="IPR001846">
    <property type="entry name" value="VWF_type-D"/>
</dbReference>
<organism evidence="11 12">
    <name type="scientific">Triplophysa tibetana</name>
    <dbReference type="NCBI Taxonomy" id="1572043"/>
    <lineage>
        <taxon>Eukaryota</taxon>
        <taxon>Metazoa</taxon>
        <taxon>Chordata</taxon>
        <taxon>Craniata</taxon>
        <taxon>Vertebrata</taxon>
        <taxon>Euteleostomi</taxon>
        <taxon>Actinopterygii</taxon>
        <taxon>Neopterygii</taxon>
        <taxon>Teleostei</taxon>
        <taxon>Ostariophysi</taxon>
        <taxon>Cypriniformes</taxon>
        <taxon>Nemacheilidae</taxon>
        <taxon>Triplophysa</taxon>
    </lineage>
</organism>
<keyword evidence="6" id="KW-0325">Glycoprotein</keyword>
<proteinExistence type="predicted"/>
<feature type="domain" description="VWFD" evidence="10">
    <location>
        <begin position="343"/>
        <end position="518"/>
    </location>
</feature>
<dbReference type="Gene3D" id="2.10.25.10">
    <property type="entry name" value="Laminin"/>
    <property type="match status" value="3"/>
</dbReference>
<dbReference type="EMBL" id="SOYY01000002">
    <property type="protein sequence ID" value="KAA0724597.1"/>
    <property type="molecule type" value="Genomic_DNA"/>
</dbReference>
<keyword evidence="5" id="KW-1015">Disulfide bond</keyword>
<name>A0A5A9PVZ1_9TELE</name>
<dbReference type="SMART" id="SM00214">
    <property type="entry name" value="VWC"/>
    <property type="match status" value="3"/>
</dbReference>
<gene>
    <name evidence="11" type="ORF">E1301_Tti003865</name>
</gene>
<comment type="subcellular location">
    <subcellularLocation>
        <location evidence="1">Secreted</location>
    </subcellularLocation>
</comment>
<dbReference type="Proteomes" id="UP000324632">
    <property type="component" value="Chromosome 2"/>
</dbReference>
<evidence type="ECO:0000256" key="7">
    <source>
        <dbReference type="PROSITE-ProRule" id="PRU00039"/>
    </source>
</evidence>
<dbReference type="SMART" id="SM00041">
    <property type="entry name" value="CT"/>
    <property type="match status" value="1"/>
</dbReference>
<dbReference type="SMART" id="SM00215">
    <property type="entry name" value="VWC_out"/>
    <property type="match status" value="2"/>
</dbReference>
<dbReference type="PROSITE" id="PS01208">
    <property type="entry name" value="VWFC_1"/>
    <property type="match status" value="1"/>
</dbReference>
<dbReference type="SUPFAM" id="SSF57567">
    <property type="entry name" value="Serine protease inhibitors"/>
    <property type="match status" value="3"/>
</dbReference>
<keyword evidence="2" id="KW-0964">Secreted</keyword>
<dbReference type="InterPro" id="IPR050780">
    <property type="entry name" value="Mucin_vWF_Thrombospondin_sf"/>
</dbReference>
<dbReference type="FunFam" id="2.10.25.10:FF:000153">
    <property type="entry name" value="MUC5B isoform 1"/>
    <property type="match status" value="1"/>
</dbReference>
<dbReference type="FunFam" id="2.10.25.10:FF:000674">
    <property type="entry name" value="Mucin-2"/>
    <property type="match status" value="1"/>
</dbReference>
<keyword evidence="3" id="KW-0732">Signal</keyword>
<evidence type="ECO:0000313" key="12">
    <source>
        <dbReference type="Proteomes" id="UP000324632"/>
    </source>
</evidence>
<dbReference type="SUPFAM" id="SSF57603">
    <property type="entry name" value="FnI-like domain"/>
    <property type="match status" value="1"/>
</dbReference>
<evidence type="ECO:0000256" key="4">
    <source>
        <dbReference type="ARBA" id="ARBA00022737"/>
    </source>
</evidence>
<dbReference type="InterPro" id="IPR036084">
    <property type="entry name" value="Ser_inhib-like_sf"/>
</dbReference>
<dbReference type="PANTHER" id="PTHR11339">
    <property type="entry name" value="EXTRACELLULAR MATRIX GLYCOPROTEIN RELATED"/>
    <property type="match status" value="1"/>
</dbReference>
<sequence>MWGNFHFKTFDGDTYQFKGTCEYNLVSDCQSLVHQFSVHVKRTQDPEESKISRVSVTINDIAVVMTEDLVMVNEEKVTLPVHIAGILVEENSIYTKLYSKLGISVMWNREDSVMVELDSKYFNRSCGLCGRRVGYAEFGNMHRVPNPNHRCEDAFEDDETDIQQNVVDSCENHRAICADIFEDGDWSSCSWVLSPEPYIRACVSDICQRQPGKTETTSLCSTLSEYSRQCSHAGGTPPTWRTDNFCPVKCPYNMVHSESGSPCMDTCAHKDTNTLCVEHKVDGCFCPPGTVFDDISYTGCIPLEQCQCKHDRIYNAGEILREVGEECECWGGNWICKSLPSPGLCAVEEGSHFRTYDGKEFTFHGDCNYVLSKDCEGSKFLILGQIVPCYNHQIDTCLKSIVVLLNNDKKNPLIIKADGKVQHNAEVSLPYRTVDFTVFRPSSFHIIIQTTVGLQVQVQLVPLMQVYINVDQSFQGKTCGLCGNFNKVLSDDLKTPQGMVEGTAISFANTWKAQSNCPDRTNRMDDPCSYSTDSEHFAEHWCSKMKDKESLFAKCHASVNPDNYYKRCKYSSCTCEKSEDCLCAVFSSYARACAAKGIFLQGWRQIVCDKYTENCPVSQNYSYQVQSCQHTCLSLSSERQGCNVDFVPVDGCACPAGLYQDEAGHCVTMEKCPCYHNGLKVKAGRSISIKDEHCVCMNGKFQCRSWKARVLGCPPTKVFFNCSTAGQNEHGLECSQTCSQQEVDCFSLECESGCQCPAGLLDDGRGNCVKPHDCPCPHNGHSYAAGAEIRRDCNKCTCQGGTWRCTEHKCPGVCAIYGSGHYQTFDQQRFGFSGDCSYIALQDKCGNKTGHFSIVTENIPCGTTGTTCSKAVDVILGRTRLDLSEGKVKATDTGTGPLIKYKERKVGMYLVIDAENGLTILWDRITTIRIILQPRHMGNVCGLCGNFNGDGQDDFTTQGNLPTTSIIEFVDTWKASSNCPDSEADSDPCQFTPNRHTWAKMQCSIIKEDTFKHCHSQVDPTPYYENCVKDSCACDTGGDCECFCTAVAAYAQACNEARVCVDWRTPEICPVYCDYYNDHDNCTWHYSPCHTPCYKTCLNPEGICNNTLPNLEGFCEGWGDPHYITFDGKFYSYQGNCTYILMEEIRPQHHLKIYIDNVYCDPIERVSCPRSIIVFYNGQPITLTNKNLIGGADLEVSMGKEKLRLPYARNNVRVVSSGLDLFLEIPALDVIVTFGATGFSINLPFRHFGNNTQGHCGTCNNNETDDCMLPGGILVDDCAVMADYWPANDINDEICPPPNALPTVGTSPHSTAKPCKAIPDCYLLKSKLFEECHPHLSPDNFILGCEYDSCHTSNQAVVCTSLQSYARSCSLLGICINWRNHTNLCRCLDASGTPREFGEDFKYNCEECFCDKNSKSVICKPRQCPDLIPEKCTLPGFVLVNVTNLSDPCCTKQVCYCDVSVCPSLDKKCRVGYSPELEVPEGKCCPEIKCVAKSVCVHENKEYEPGSSVPAVNCQECTCMRDVDPESKLYKISCSSVVCKEDCAHGYKYLVPERNEDCCGKCVQTHCFVDVNGTQHILKEGDVLHATDQSCDRITCTKVNGQFITENNKIQCPPFNISNCQIGTVQVMADGCCNVCVDKIKGCHVQTVQDHINHNNCQSERKMDLTFCGGDCNSYSKYTEPGLSDCNCCQATRTSNRTEPLTCLNGDKITYTYVHVEQCSCRKTNCHGIGLSPQTLEGIQKRSIRLP</sequence>
<dbReference type="PROSITE" id="PS01185">
    <property type="entry name" value="CTCK_1"/>
    <property type="match status" value="1"/>
</dbReference>
<dbReference type="SMART" id="SM00832">
    <property type="entry name" value="C8"/>
    <property type="match status" value="4"/>
</dbReference>
<dbReference type="SMART" id="SM00216">
    <property type="entry name" value="VWD"/>
    <property type="match status" value="4"/>
</dbReference>
<dbReference type="InterPro" id="IPR002919">
    <property type="entry name" value="TIL_dom"/>
</dbReference>
<dbReference type="PROSITE" id="PS50184">
    <property type="entry name" value="VWFC_2"/>
    <property type="match status" value="2"/>
</dbReference>
<feature type="domain" description="VWFD" evidence="10">
    <location>
        <begin position="812"/>
        <end position="980"/>
    </location>
</feature>
<evidence type="ECO:0000256" key="2">
    <source>
        <dbReference type="ARBA" id="ARBA00022525"/>
    </source>
</evidence>
<dbReference type="Pfam" id="PF08742">
    <property type="entry name" value="C8"/>
    <property type="match status" value="4"/>
</dbReference>
<dbReference type="GO" id="GO:0005576">
    <property type="term" value="C:extracellular region"/>
    <property type="evidence" value="ECO:0007669"/>
    <property type="project" value="UniProtKB-SubCell"/>
</dbReference>
<evidence type="ECO:0000256" key="5">
    <source>
        <dbReference type="ARBA" id="ARBA00023157"/>
    </source>
</evidence>
<dbReference type="CDD" id="cd19941">
    <property type="entry name" value="TIL"/>
    <property type="match status" value="3"/>
</dbReference>
<protein>
    <submittedName>
        <fullName evidence="11">Mucin-2</fullName>
    </submittedName>
</protein>
<dbReference type="InterPro" id="IPR058753">
    <property type="entry name" value="TIL_OTOGL_Mucin"/>
</dbReference>
<feature type="domain" description="VWFD" evidence="10">
    <location>
        <begin position="1113"/>
        <end position="1296"/>
    </location>
</feature>
<comment type="caution">
    <text evidence="11">The sequence shown here is derived from an EMBL/GenBank/DDBJ whole genome shotgun (WGS) entry which is preliminary data.</text>
</comment>
<evidence type="ECO:0000256" key="3">
    <source>
        <dbReference type="ARBA" id="ARBA00022729"/>
    </source>
</evidence>
<accession>A0A5A9PVZ1</accession>
<dbReference type="Pfam" id="PF00094">
    <property type="entry name" value="VWD"/>
    <property type="match status" value="4"/>
</dbReference>
<feature type="domain" description="VWFD" evidence="10">
    <location>
        <begin position="1"/>
        <end position="178"/>
    </location>
</feature>
<dbReference type="Pfam" id="PF23244">
    <property type="entry name" value="VWF"/>
    <property type="match status" value="1"/>
</dbReference>
<evidence type="ECO:0000256" key="6">
    <source>
        <dbReference type="ARBA" id="ARBA00023180"/>
    </source>
</evidence>
<comment type="caution">
    <text evidence="7">Lacks conserved residue(s) required for the propagation of feature annotation.</text>
</comment>
<evidence type="ECO:0000259" key="10">
    <source>
        <dbReference type="PROSITE" id="PS51233"/>
    </source>
</evidence>
<feature type="domain" description="VWFC" evidence="9">
    <location>
        <begin position="1387"/>
        <end position="1456"/>
    </location>
</feature>
<keyword evidence="12" id="KW-1185">Reference proteome</keyword>
<dbReference type="InterPro" id="IPR006207">
    <property type="entry name" value="Cys_knot_C"/>
</dbReference>
<evidence type="ECO:0000259" key="9">
    <source>
        <dbReference type="PROSITE" id="PS50184"/>
    </source>
</evidence>
<keyword evidence="4" id="KW-0677">Repeat</keyword>